<name>A0A1L9W0D7_ASPGL</name>
<dbReference type="EMBL" id="KV878888">
    <property type="protein sequence ID" value="OJJ89634.1"/>
    <property type="molecule type" value="Genomic_DNA"/>
</dbReference>
<organism evidence="1 2">
    <name type="scientific">Aspergillus glaucus CBS 516.65</name>
    <dbReference type="NCBI Taxonomy" id="1160497"/>
    <lineage>
        <taxon>Eukaryota</taxon>
        <taxon>Fungi</taxon>
        <taxon>Dikarya</taxon>
        <taxon>Ascomycota</taxon>
        <taxon>Pezizomycotina</taxon>
        <taxon>Eurotiomycetes</taxon>
        <taxon>Eurotiomycetidae</taxon>
        <taxon>Eurotiales</taxon>
        <taxon>Aspergillaceae</taxon>
        <taxon>Aspergillus</taxon>
        <taxon>Aspergillus subgen. Aspergillus</taxon>
    </lineage>
</organism>
<evidence type="ECO:0000313" key="2">
    <source>
        <dbReference type="Proteomes" id="UP000184300"/>
    </source>
</evidence>
<dbReference type="AlphaFoldDB" id="A0A1L9W0D7"/>
<dbReference type="Proteomes" id="UP000184300">
    <property type="component" value="Unassembled WGS sequence"/>
</dbReference>
<dbReference type="RefSeq" id="XP_022406296.1">
    <property type="nucleotide sequence ID" value="XM_022543121.1"/>
</dbReference>
<protein>
    <submittedName>
        <fullName evidence="1">Uncharacterized protein</fullName>
    </submittedName>
</protein>
<reference evidence="2" key="1">
    <citation type="journal article" date="2017" name="Genome Biol.">
        <title>Comparative genomics reveals high biological diversity and specific adaptations in the industrially and medically important fungal genus Aspergillus.</title>
        <authorList>
            <person name="de Vries R.P."/>
            <person name="Riley R."/>
            <person name="Wiebenga A."/>
            <person name="Aguilar-Osorio G."/>
            <person name="Amillis S."/>
            <person name="Uchima C.A."/>
            <person name="Anderluh G."/>
            <person name="Asadollahi M."/>
            <person name="Askin M."/>
            <person name="Barry K."/>
            <person name="Battaglia E."/>
            <person name="Bayram O."/>
            <person name="Benocci T."/>
            <person name="Braus-Stromeyer S.A."/>
            <person name="Caldana C."/>
            <person name="Canovas D."/>
            <person name="Cerqueira G.C."/>
            <person name="Chen F."/>
            <person name="Chen W."/>
            <person name="Choi C."/>
            <person name="Clum A."/>
            <person name="Dos Santos R.A."/>
            <person name="Damasio A.R."/>
            <person name="Diallinas G."/>
            <person name="Emri T."/>
            <person name="Fekete E."/>
            <person name="Flipphi M."/>
            <person name="Freyberg S."/>
            <person name="Gallo A."/>
            <person name="Gournas C."/>
            <person name="Habgood R."/>
            <person name="Hainaut M."/>
            <person name="Harispe M.L."/>
            <person name="Henrissat B."/>
            <person name="Hilden K.S."/>
            <person name="Hope R."/>
            <person name="Hossain A."/>
            <person name="Karabika E."/>
            <person name="Karaffa L."/>
            <person name="Karanyi Z."/>
            <person name="Krasevec N."/>
            <person name="Kuo A."/>
            <person name="Kusch H."/>
            <person name="LaButti K."/>
            <person name="Lagendijk E.L."/>
            <person name="Lapidus A."/>
            <person name="Levasseur A."/>
            <person name="Lindquist E."/>
            <person name="Lipzen A."/>
            <person name="Logrieco A.F."/>
            <person name="MacCabe A."/>
            <person name="Maekelae M.R."/>
            <person name="Malavazi I."/>
            <person name="Melin P."/>
            <person name="Meyer V."/>
            <person name="Mielnichuk N."/>
            <person name="Miskei M."/>
            <person name="Molnar A.P."/>
            <person name="Mule G."/>
            <person name="Ngan C.Y."/>
            <person name="Orejas M."/>
            <person name="Orosz E."/>
            <person name="Ouedraogo J.P."/>
            <person name="Overkamp K.M."/>
            <person name="Park H.-S."/>
            <person name="Perrone G."/>
            <person name="Piumi F."/>
            <person name="Punt P.J."/>
            <person name="Ram A.F."/>
            <person name="Ramon A."/>
            <person name="Rauscher S."/>
            <person name="Record E."/>
            <person name="Riano-Pachon D.M."/>
            <person name="Robert V."/>
            <person name="Roehrig J."/>
            <person name="Ruller R."/>
            <person name="Salamov A."/>
            <person name="Salih N.S."/>
            <person name="Samson R.A."/>
            <person name="Sandor E."/>
            <person name="Sanguinetti M."/>
            <person name="Schuetze T."/>
            <person name="Sepcic K."/>
            <person name="Shelest E."/>
            <person name="Sherlock G."/>
            <person name="Sophianopoulou V."/>
            <person name="Squina F.M."/>
            <person name="Sun H."/>
            <person name="Susca A."/>
            <person name="Todd R.B."/>
            <person name="Tsang A."/>
            <person name="Unkles S.E."/>
            <person name="van de Wiele N."/>
            <person name="van Rossen-Uffink D."/>
            <person name="Oliveira J.V."/>
            <person name="Vesth T.C."/>
            <person name="Visser J."/>
            <person name="Yu J.-H."/>
            <person name="Zhou M."/>
            <person name="Andersen M.R."/>
            <person name="Archer D.B."/>
            <person name="Baker S.E."/>
            <person name="Benoit I."/>
            <person name="Brakhage A.A."/>
            <person name="Braus G.H."/>
            <person name="Fischer R."/>
            <person name="Frisvad J.C."/>
            <person name="Goldman G.H."/>
            <person name="Houbraken J."/>
            <person name="Oakley B."/>
            <person name="Pocsi I."/>
            <person name="Scazzocchio C."/>
            <person name="Seiboth B."/>
            <person name="vanKuyk P.A."/>
            <person name="Wortman J."/>
            <person name="Dyer P.S."/>
            <person name="Grigoriev I.V."/>
        </authorList>
    </citation>
    <scope>NUCLEOTIDE SEQUENCE [LARGE SCALE GENOMIC DNA]</scope>
    <source>
        <strain evidence="2">CBS 516.65</strain>
    </source>
</reference>
<dbReference type="GeneID" id="34459382"/>
<gene>
    <name evidence="1" type="ORF">ASPGLDRAFT_21716</name>
</gene>
<dbReference type="VEuPathDB" id="FungiDB:ASPGLDRAFT_21716"/>
<dbReference type="OrthoDB" id="10485187at2759"/>
<proteinExistence type="predicted"/>
<evidence type="ECO:0000313" key="1">
    <source>
        <dbReference type="EMBL" id="OJJ89634.1"/>
    </source>
</evidence>
<sequence length="271" mass="30400">MSTASQPYNNQVYLNRIFLLQIFSNHYDLINTPNELITNILATGGQIQTDISIIESEAQRDSSRAQVLQDGFYNLYGIEFGSANDVRLMPRLGEMVDVYAGLQITDCLGDGYINELASRFDYLACMLAPSTDEAYVFRTSILLEFAHPNPNPQYRDSFANGGQQVTDMAIIKHESDPYNVTDFKAGFANLYGIEYHEGIRGFPKLVRIANVHADLVTMGDLGLGQMDRDRYVRLARMMLGCWGRVVEYGDGDGVFGEGVPLDLEDVYWDVV</sequence>
<accession>A0A1L9W0D7</accession>
<keyword evidence="2" id="KW-1185">Reference proteome</keyword>